<organism evidence="4 5">
    <name type="scientific">Saccoglossus kowalevskii</name>
    <name type="common">Acorn worm</name>
    <dbReference type="NCBI Taxonomy" id="10224"/>
    <lineage>
        <taxon>Eukaryota</taxon>
        <taxon>Metazoa</taxon>
        <taxon>Hemichordata</taxon>
        <taxon>Enteropneusta</taxon>
        <taxon>Harrimaniidae</taxon>
        <taxon>Saccoglossus</taxon>
    </lineage>
</organism>
<feature type="domain" description="Sulfotransferase" evidence="3">
    <location>
        <begin position="47"/>
        <end position="278"/>
    </location>
</feature>
<evidence type="ECO:0000256" key="2">
    <source>
        <dbReference type="ARBA" id="ARBA00022679"/>
    </source>
</evidence>
<dbReference type="SUPFAM" id="SSF52540">
    <property type="entry name" value="P-loop containing nucleoside triphosphate hydrolases"/>
    <property type="match status" value="1"/>
</dbReference>
<dbReference type="InterPro" id="IPR027417">
    <property type="entry name" value="P-loop_NTPase"/>
</dbReference>
<dbReference type="Gene3D" id="3.40.50.300">
    <property type="entry name" value="P-loop containing nucleotide triphosphate hydrolases"/>
    <property type="match status" value="1"/>
</dbReference>
<keyword evidence="4" id="KW-1185">Reference proteome</keyword>
<dbReference type="InterPro" id="IPR000863">
    <property type="entry name" value="Sulfotransferase_dom"/>
</dbReference>
<accession>A0ABM0MJS7</accession>
<dbReference type="Pfam" id="PF00685">
    <property type="entry name" value="Sulfotransfer_1"/>
    <property type="match status" value="1"/>
</dbReference>
<dbReference type="GeneID" id="102801093"/>
<evidence type="ECO:0000313" key="4">
    <source>
        <dbReference type="Proteomes" id="UP000694865"/>
    </source>
</evidence>
<evidence type="ECO:0000256" key="1">
    <source>
        <dbReference type="ARBA" id="ARBA00005771"/>
    </source>
</evidence>
<proteinExistence type="inferred from homology"/>
<gene>
    <name evidence="5" type="primary">LOC102801093</name>
</gene>
<comment type="similarity">
    <text evidence="1">Belongs to the sulfotransferase 1 family.</text>
</comment>
<dbReference type="Proteomes" id="UP000694865">
    <property type="component" value="Unplaced"/>
</dbReference>
<keyword evidence="2" id="KW-0808">Transferase</keyword>
<evidence type="ECO:0000259" key="3">
    <source>
        <dbReference type="Pfam" id="PF00685"/>
    </source>
</evidence>
<name>A0ABM0MJS7_SACKO</name>
<dbReference type="RefSeq" id="XP_006820268.1">
    <property type="nucleotide sequence ID" value="XM_006820205.1"/>
</dbReference>
<dbReference type="PANTHER" id="PTHR11783">
    <property type="entry name" value="SULFOTRANSFERASE SULT"/>
    <property type="match status" value="1"/>
</dbReference>
<sequence>MSSENLRLFMYGQFVEAEDCNYYSGIVYPKCVPFSVFNAMSTFTVRDDDVWLLSYPKAGAAWMMEIAHHIAEYESHATDVVLFPEFAISEHEPNYEVICETQSPRFIASHLQGSLLPPQLGESNAKIIYIARNPKDVAVSLYNHYQVDTAIPNVKSWDVFFDAFIRNAVVFGSWADHTLYWWQRREKSNVLFITYEEFKQNRKNVMNQIREFLGKEIETSILDDIDKKSVSKRVLNKEQMKEASRFPKQGNIGMWKRVFTKKQNELFDREYAAWIGNSGLKLKF</sequence>
<protein>
    <submittedName>
        <fullName evidence="5">Sulfotransferase 1C4-like</fullName>
    </submittedName>
</protein>
<evidence type="ECO:0000313" key="5">
    <source>
        <dbReference type="RefSeq" id="XP_006820268.1"/>
    </source>
</evidence>
<reference evidence="5" key="1">
    <citation type="submission" date="2025-08" db="UniProtKB">
        <authorList>
            <consortium name="RefSeq"/>
        </authorList>
    </citation>
    <scope>IDENTIFICATION</scope>
    <source>
        <tissue evidence="5">Testes</tissue>
    </source>
</reference>